<evidence type="ECO:0000256" key="2">
    <source>
        <dbReference type="ARBA" id="ARBA00023315"/>
    </source>
</evidence>
<gene>
    <name evidence="5" type="ORF">ENJ12_09755</name>
</gene>
<keyword evidence="2" id="KW-0012">Acyltransferase</keyword>
<accession>A0A831WB34</accession>
<evidence type="ECO:0000313" key="5">
    <source>
        <dbReference type="EMBL" id="HEC07127.1"/>
    </source>
</evidence>
<dbReference type="PANTHER" id="PTHR43792:SF8">
    <property type="entry name" value="[RIBOSOMAL PROTEIN US5]-ALANINE N-ACETYLTRANSFERASE"/>
    <property type="match status" value="1"/>
</dbReference>
<comment type="caution">
    <text evidence="5">The sequence shown here is derived from an EMBL/GenBank/DDBJ whole genome shotgun (WGS) entry which is preliminary data.</text>
</comment>
<dbReference type="GO" id="GO:0008999">
    <property type="term" value="F:protein-N-terminal-alanine acetyltransferase activity"/>
    <property type="evidence" value="ECO:0007669"/>
    <property type="project" value="TreeGrafter"/>
</dbReference>
<comment type="similarity">
    <text evidence="3">Belongs to the acetyltransferase family. RimJ subfamily.</text>
</comment>
<sequence>MNDTPTLQTDRTILKIPGPDDAALMLGYYLENREHLSPWEPERTPAFYTLAHWEKLLRDNLELVADNTGFRFAAFDHAHSEVLGICNITNVVYGPFQACNLGYSIARKHEGKGLMTEILEAGIRFAFQDLGLHRIMANHLPCNERSARLLQRLGFEREGYAKSYLKISGRWEDHVLTALVHSDQVTDTSQNPMNIDKHEV</sequence>
<dbReference type="PANTHER" id="PTHR43792">
    <property type="entry name" value="GNAT FAMILY, PUTATIVE (AFU_ORTHOLOGUE AFUA_3G00765)-RELATED-RELATED"/>
    <property type="match status" value="1"/>
</dbReference>
<dbReference type="Gene3D" id="3.40.630.30">
    <property type="match status" value="1"/>
</dbReference>
<organism evidence="5">
    <name type="scientific">Thiolapillus brandeum</name>
    <dbReference type="NCBI Taxonomy" id="1076588"/>
    <lineage>
        <taxon>Bacteria</taxon>
        <taxon>Pseudomonadati</taxon>
        <taxon>Pseudomonadota</taxon>
        <taxon>Gammaproteobacteria</taxon>
        <taxon>Chromatiales</taxon>
        <taxon>Sedimenticolaceae</taxon>
        <taxon>Thiolapillus</taxon>
    </lineage>
</organism>
<dbReference type="InterPro" id="IPR016181">
    <property type="entry name" value="Acyl_CoA_acyltransferase"/>
</dbReference>
<evidence type="ECO:0000256" key="3">
    <source>
        <dbReference type="ARBA" id="ARBA00038502"/>
    </source>
</evidence>
<protein>
    <submittedName>
        <fullName evidence="5">GNAT family N-acetyltransferase</fullName>
    </submittedName>
</protein>
<dbReference type="InterPro" id="IPR051531">
    <property type="entry name" value="N-acetyltransferase"/>
</dbReference>
<reference evidence="5" key="1">
    <citation type="journal article" date="2020" name="mSystems">
        <title>Genome- and Community-Level Interaction Insights into Carbon Utilization and Element Cycling Functions of Hydrothermarchaeota in Hydrothermal Sediment.</title>
        <authorList>
            <person name="Zhou Z."/>
            <person name="Liu Y."/>
            <person name="Xu W."/>
            <person name="Pan J."/>
            <person name="Luo Z.H."/>
            <person name="Li M."/>
        </authorList>
    </citation>
    <scope>NUCLEOTIDE SEQUENCE [LARGE SCALE GENOMIC DNA]</scope>
    <source>
        <strain evidence="5">HyVt-458</strain>
    </source>
</reference>
<proteinExistence type="inferred from homology"/>
<dbReference type="InterPro" id="IPR000182">
    <property type="entry name" value="GNAT_dom"/>
</dbReference>
<dbReference type="Proteomes" id="UP000886339">
    <property type="component" value="Unassembled WGS sequence"/>
</dbReference>
<keyword evidence="1" id="KW-0808">Transferase</keyword>
<name>A0A831WB34_9GAMM</name>
<feature type="domain" description="N-acetyltransferase" evidence="4">
    <location>
        <begin position="34"/>
        <end position="177"/>
    </location>
</feature>
<dbReference type="AlphaFoldDB" id="A0A831WB34"/>
<dbReference type="GO" id="GO:0005737">
    <property type="term" value="C:cytoplasm"/>
    <property type="evidence" value="ECO:0007669"/>
    <property type="project" value="TreeGrafter"/>
</dbReference>
<evidence type="ECO:0000259" key="4">
    <source>
        <dbReference type="PROSITE" id="PS51186"/>
    </source>
</evidence>
<dbReference type="SUPFAM" id="SSF55729">
    <property type="entry name" value="Acyl-CoA N-acyltransferases (Nat)"/>
    <property type="match status" value="1"/>
</dbReference>
<dbReference type="EMBL" id="DRLF01000333">
    <property type="protein sequence ID" value="HEC07127.1"/>
    <property type="molecule type" value="Genomic_DNA"/>
</dbReference>
<evidence type="ECO:0000256" key="1">
    <source>
        <dbReference type="ARBA" id="ARBA00022679"/>
    </source>
</evidence>
<dbReference type="PROSITE" id="PS51186">
    <property type="entry name" value="GNAT"/>
    <property type="match status" value="1"/>
</dbReference>
<dbReference type="Pfam" id="PF13302">
    <property type="entry name" value="Acetyltransf_3"/>
    <property type="match status" value="1"/>
</dbReference>